<reference evidence="1" key="2">
    <citation type="journal article" date="2015" name="Fish Shellfish Immunol.">
        <title>Early steps in the European eel (Anguilla anguilla)-Vibrio vulnificus interaction in the gills: Role of the RtxA13 toxin.</title>
        <authorList>
            <person name="Callol A."/>
            <person name="Pajuelo D."/>
            <person name="Ebbesson L."/>
            <person name="Teles M."/>
            <person name="MacKenzie S."/>
            <person name="Amaro C."/>
        </authorList>
    </citation>
    <scope>NUCLEOTIDE SEQUENCE</scope>
</reference>
<name>A0A0E9XKF7_ANGAN</name>
<organism evidence="1">
    <name type="scientific">Anguilla anguilla</name>
    <name type="common">European freshwater eel</name>
    <name type="synonym">Muraena anguilla</name>
    <dbReference type="NCBI Taxonomy" id="7936"/>
    <lineage>
        <taxon>Eukaryota</taxon>
        <taxon>Metazoa</taxon>
        <taxon>Chordata</taxon>
        <taxon>Craniata</taxon>
        <taxon>Vertebrata</taxon>
        <taxon>Euteleostomi</taxon>
        <taxon>Actinopterygii</taxon>
        <taxon>Neopterygii</taxon>
        <taxon>Teleostei</taxon>
        <taxon>Anguilliformes</taxon>
        <taxon>Anguillidae</taxon>
        <taxon>Anguilla</taxon>
    </lineage>
</organism>
<proteinExistence type="predicted"/>
<dbReference type="EMBL" id="GBXM01006399">
    <property type="protein sequence ID" value="JAI02179.1"/>
    <property type="molecule type" value="Transcribed_RNA"/>
</dbReference>
<sequence length="42" mass="4780">MRASAPANTNHENFLRRNELLDKNIFQDCMMFGFCGSSRSVA</sequence>
<protein>
    <submittedName>
        <fullName evidence="1">Uncharacterized protein</fullName>
    </submittedName>
</protein>
<reference evidence="1" key="1">
    <citation type="submission" date="2014-11" db="EMBL/GenBank/DDBJ databases">
        <authorList>
            <person name="Amaro Gonzalez C."/>
        </authorList>
    </citation>
    <scope>NUCLEOTIDE SEQUENCE</scope>
</reference>
<dbReference type="AlphaFoldDB" id="A0A0E9XKF7"/>
<evidence type="ECO:0000313" key="1">
    <source>
        <dbReference type="EMBL" id="JAI02179.1"/>
    </source>
</evidence>
<accession>A0A0E9XKF7</accession>